<accession>A0ACB7YUT4</accession>
<protein>
    <submittedName>
        <fullName evidence="1">Uncharacterized protein</fullName>
    </submittedName>
</protein>
<name>A0ACB7YUT4_9ERIC</name>
<reference evidence="1 2" key="1">
    <citation type="journal article" date="2021" name="Hortic Res">
        <title>High-quality reference genome and annotation aids understanding of berry development for evergreen blueberry (Vaccinium darrowii).</title>
        <authorList>
            <person name="Yu J."/>
            <person name="Hulse-Kemp A.M."/>
            <person name="Babiker E."/>
            <person name="Staton M."/>
        </authorList>
    </citation>
    <scope>NUCLEOTIDE SEQUENCE [LARGE SCALE GENOMIC DNA]</scope>
    <source>
        <strain evidence="2">cv. NJ 8807/NJ 8810</strain>
        <tissue evidence="1">Young leaf</tissue>
    </source>
</reference>
<evidence type="ECO:0000313" key="1">
    <source>
        <dbReference type="EMBL" id="KAH7857033.1"/>
    </source>
</evidence>
<proteinExistence type="predicted"/>
<gene>
    <name evidence="1" type="ORF">Vadar_008255</name>
</gene>
<dbReference type="Proteomes" id="UP000828048">
    <property type="component" value="Chromosome 3"/>
</dbReference>
<evidence type="ECO:0000313" key="2">
    <source>
        <dbReference type="Proteomes" id="UP000828048"/>
    </source>
</evidence>
<sequence length="543" mass="62526">MKFIGTANAPGYGRISSGGEQDSQENIEKSPDDKASTPSSEAQRTIQGMMMKPRAQTQYEFRKRPLQRNMEETSRSQPIRKRPRKLQPETQQETQEQTQGEQNSNRCSLLSLIRILKDNELNDRHIASLKRTPFWLLFEAIIKKKLQSDQCRKFDEVVLKIVQSYQEDTKAFRIGGKNIRLTKTNVRLIFGISCGNKEMVEMKINKEATGLAKRLDIKESRLSTTTIEKKIRDLKNSEEQQHIDDVARLLCLYLCVMLLFSNKATSVNWLYVHYMEDLEKVKEYNWAAAVLKYLLNSIQRNHRDIKQLKGSSILLLYFLCEHTKLVEVKGEDAVPRLLKWKISDLRKSLKDFEQLSQIPLDKVNNTGLRQTDKETKMFAELSAQVFSVEEDVCTMIEQEEVVGDQDGVRGEENGEKGEEKNEVVDEGEENKVEETIAVVHLGDQDEVHEEENIEKSEANNEVEENFLNVQGLEDLTTSTYPSYEVNSLTKTQESDSGSTLVPNSLSPLDSVCATVMEKSNEDAIKVIDELKKRIEYWRKERRQ</sequence>
<organism evidence="1 2">
    <name type="scientific">Vaccinium darrowii</name>
    <dbReference type="NCBI Taxonomy" id="229202"/>
    <lineage>
        <taxon>Eukaryota</taxon>
        <taxon>Viridiplantae</taxon>
        <taxon>Streptophyta</taxon>
        <taxon>Embryophyta</taxon>
        <taxon>Tracheophyta</taxon>
        <taxon>Spermatophyta</taxon>
        <taxon>Magnoliopsida</taxon>
        <taxon>eudicotyledons</taxon>
        <taxon>Gunneridae</taxon>
        <taxon>Pentapetalae</taxon>
        <taxon>asterids</taxon>
        <taxon>Ericales</taxon>
        <taxon>Ericaceae</taxon>
        <taxon>Vaccinioideae</taxon>
        <taxon>Vaccinieae</taxon>
        <taxon>Vaccinium</taxon>
    </lineage>
</organism>
<comment type="caution">
    <text evidence="1">The sequence shown here is derived from an EMBL/GenBank/DDBJ whole genome shotgun (WGS) entry which is preliminary data.</text>
</comment>
<keyword evidence="2" id="KW-1185">Reference proteome</keyword>
<dbReference type="EMBL" id="CM037153">
    <property type="protein sequence ID" value="KAH7857033.1"/>
    <property type="molecule type" value="Genomic_DNA"/>
</dbReference>